<evidence type="ECO:0000259" key="5">
    <source>
        <dbReference type="PROSITE" id="PS51186"/>
    </source>
</evidence>
<protein>
    <recommendedName>
        <fullName evidence="5">N-acetyltransferase domain-containing protein</fullName>
    </recommendedName>
</protein>
<evidence type="ECO:0000313" key="7">
    <source>
        <dbReference type="Proteomes" id="UP000186922"/>
    </source>
</evidence>
<comment type="similarity">
    <text evidence="3">Belongs to the acetyltransferase family. MAK3 subfamily.</text>
</comment>
<keyword evidence="1" id="KW-0808">Transferase</keyword>
<dbReference type="CDD" id="cd04301">
    <property type="entry name" value="NAT_SF"/>
    <property type="match status" value="1"/>
</dbReference>
<feature type="compositionally biased region" description="Polar residues" evidence="4">
    <location>
        <begin position="255"/>
        <end position="276"/>
    </location>
</feature>
<feature type="region of interest" description="Disordered" evidence="4">
    <location>
        <begin position="248"/>
        <end position="276"/>
    </location>
</feature>
<comment type="caution">
    <text evidence="6">The sequence shown here is derived from an EMBL/GenBank/DDBJ whole genome shotgun (WGS) entry which is preliminary data.</text>
</comment>
<keyword evidence="2" id="KW-0012">Acyltransferase</keyword>
<sequence>MRHRTMDDALLQNLLSGLSLNGQVVSSPSTAASLHPDGGLSDAYSKSFHPRNGVSEYDRQKMVEAERNERIMARKQQLVELGQSRGIHYVTYGGEDHLHQIMDLITRDFSEPYSIYTYRYFIYQWPKLCHLALNADEKVVGAIVCKMENTKSPFGAGDPVRRGYIAMLAVDKSERRAKIGTALVVSAVESLMNYSCDEVVLETETTNQAALRLYENLGFARHKRLLKYYLNGVDAFRLKLWLRFPPSNREKSSLAPAQTGQATQAEEDSTATVQNS</sequence>
<organism evidence="6 7">
    <name type="scientific">Ramazzottius varieornatus</name>
    <name type="common">Water bear</name>
    <name type="synonym">Tardigrade</name>
    <dbReference type="NCBI Taxonomy" id="947166"/>
    <lineage>
        <taxon>Eukaryota</taxon>
        <taxon>Metazoa</taxon>
        <taxon>Ecdysozoa</taxon>
        <taxon>Tardigrada</taxon>
        <taxon>Eutardigrada</taxon>
        <taxon>Parachela</taxon>
        <taxon>Hypsibioidea</taxon>
        <taxon>Ramazzottiidae</taxon>
        <taxon>Ramazzottius</taxon>
    </lineage>
</organism>
<evidence type="ECO:0000256" key="2">
    <source>
        <dbReference type="ARBA" id="ARBA00023315"/>
    </source>
</evidence>
<dbReference type="AlphaFoldDB" id="A0A1D1VUQ9"/>
<gene>
    <name evidence="6" type="primary">RvY_13927-1</name>
    <name evidence="6" type="synonym">RvY_13927.1</name>
    <name evidence="6" type="ORF">RvY_13927</name>
</gene>
<dbReference type="GO" id="GO:0004596">
    <property type="term" value="F:protein-N-terminal amino-acid acetyltransferase activity"/>
    <property type="evidence" value="ECO:0007669"/>
    <property type="project" value="InterPro"/>
</dbReference>
<dbReference type="Proteomes" id="UP000186922">
    <property type="component" value="Unassembled WGS sequence"/>
</dbReference>
<evidence type="ECO:0000256" key="4">
    <source>
        <dbReference type="SAM" id="MobiDB-lite"/>
    </source>
</evidence>
<dbReference type="PROSITE" id="PS51186">
    <property type="entry name" value="GNAT"/>
    <property type="match status" value="1"/>
</dbReference>
<keyword evidence="7" id="KW-1185">Reference proteome</keyword>
<evidence type="ECO:0000256" key="1">
    <source>
        <dbReference type="ARBA" id="ARBA00022679"/>
    </source>
</evidence>
<accession>A0A1D1VUQ9</accession>
<dbReference type="Pfam" id="PF00583">
    <property type="entry name" value="Acetyltransf_1"/>
    <property type="match status" value="1"/>
</dbReference>
<proteinExistence type="inferred from homology"/>
<evidence type="ECO:0000256" key="3">
    <source>
        <dbReference type="ARBA" id="ARBA00024025"/>
    </source>
</evidence>
<evidence type="ECO:0000313" key="6">
    <source>
        <dbReference type="EMBL" id="GAV03518.1"/>
    </source>
</evidence>
<dbReference type="InterPro" id="IPR000182">
    <property type="entry name" value="GNAT_dom"/>
</dbReference>
<dbReference type="Gene3D" id="3.40.630.30">
    <property type="match status" value="1"/>
</dbReference>
<dbReference type="InterPro" id="IPR016181">
    <property type="entry name" value="Acyl_CoA_acyltransferase"/>
</dbReference>
<dbReference type="OrthoDB" id="249099at2759"/>
<reference evidence="6 7" key="1">
    <citation type="journal article" date="2016" name="Nat. Commun.">
        <title>Extremotolerant tardigrade genome and improved radiotolerance of human cultured cells by tardigrade-unique protein.</title>
        <authorList>
            <person name="Hashimoto T."/>
            <person name="Horikawa D.D."/>
            <person name="Saito Y."/>
            <person name="Kuwahara H."/>
            <person name="Kozuka-Hata H."/>
            <person name="Shin-I T."/>
            <person name="Minakuchi Y."/>
            <person name="Ohishi K."/>
            <person name="Motoyama A."/>
            <person name="Aizu T."/>
            <person name="Enomoto A."/>
            <person name="Kondo K."/>
            <person name="Tanaka S."/>
            <person name="Hara Y."/>
            <person name="Koshikawa S."/>
            <person name="Sagara H."/>
            <person name="Miura T."/>
            <person name="Yokobori S."/>
            <person name="Miyagawa K."/>
            <person name="Suzuki Y."/>
            <person name="Kubo T."/>
            <person name="Oyama M."/>
            <person name="Kohara Y."/>
            <person name="Fujiyama A."/>
            <person name="Arakawa K."/>
            <person name="Katayama T."/>
            <person name="Toyoda A."/>
            <person name="Kunieda T."/>
        </authorList>
    </citation>
    <scope>NUCLEOTIDE SEQUENCE [LARGE SCALE GENOMIC DNA]</scope>
    <source>
        <strain evidence="6 7">YOKOZUNA-1</strain>
    </source>
</reference>
<dbReference type="InterPro" id="IPR044542">
    <property type="entry name" value="NAA30-like"/>
</dbReference>
<dbReference type="STRING" id="947166.A0A1D1VUQ9"/>
<dbReference type="GO" id="GO:0031417">
    <property type="term" value="C:NatC complex"/>
    <property type="evidence" value="ECO:0007669"/>
    <property type="project" value="TreeGrafter"/>
</dbReference>
<dbReference type="SUPFAM" id="SSF55729">
    <property type="entry name" value="Acyl-CoA N-acyltransferases (Nat)"/>
    <property type="match status" value="1"/>
</dbReference>
<feature type="domain" description="N-acetyltransferase" evidence="5">
    <location>
        <begin position="87"/>
        <end position="243"/>
    </location>
</feature>
<dbReference type="PANTHER" id="PTHR45896">
    <property type="entry name" value="N-ALPHA-ACETYLTRANSFERASE 30"/>
    <property type="match status" value="1"/>
</dbReference>
<name>A0A1D1VUQ9_RAMVA</name>
<dbReference type="EMBL" id="BDGG01000009">
    <property type="protein sequence ID" value="GAV03518.1"/>
    <property type="molecule type" value="Genomic_DNA"/>
</dbReference>
<dbReference type="PANTHER" id="PTHR45896:SF1">
    <property type="entry name" value="N-ALPHA-ACETYLTRANSFERASE 30"/>
    <property type="match status" value="1"/>
</dbReference>